<dbReference type="OrthoDB" id="9797151at2"/>
<evidence type="ECO:0008006" key="4">
    <source>
        <dbReference type="Google" id="ProtNLM"/>
    </source>
</evidence>
<dbReference type="InterPro" id="IPR001753">
    <property type="entry name" value="Enoyl-CoA_hydra/iso"/>
</dbReference>
<evidence type="ECO:0000313" key="2">
    <source>
        <dbReference type="EMBL" id="PLW83324.1"/>
    </source>
</evidence>
<organism evidence="2 3">
    <name type="scientific">Kineobactrum sediminis</name>
    <dbReference type="NCBI Taxonomy" id="1905677"/>
    <lineage>
        <taxon>Bacteria</taxon>
        <taxon>Pseudomonadati</taxon>
        <taxon>Pseudomonadota</taxon>
        <taxon>Gammaproteobacteria</taxon>
        <taxon>Cellvibrionales</taxon>
        <taxon>Halieaceae</taxon>
        <taxon>Kineobactrum</taxon>
    </lineage>
</organism>
<dbReference type="Pfam" id="PF00378">
    <property type="entry name" value="ECH_1"/>
    <property type="match status" value="1"/>
</dbReference>
<dbReference type="InterPro" id="IPR029045">
    <property type="entry name" value="ClpP/crotonase-like_dom_sf"/>
</dbReference>
<protein>
    <recommendedName>
        <fullName evidence="4">Enoyl-CoA hydratase/isomerase family protein</fullName>
    </recommendedName>
</protein>
<reference evidence="3" key="1">
    <citation type="submission" date="2017-11" db="EMBL/GenBank/DDBJ databases">
        <title>The draft genome sequence of Chromatocurvus sp. F02.</title>
        <authorList>
            <person name="Du Z.-J."/>
            <person name="Chang Y.-Q."/>
        </authorList>
    </citation>
    <scope>NUCLEOTIDE SEQUENCE [LARGE SCALE GENOMIC DNA]</scope>
    <source>
        <strain evidence="3">F02</strain>
    </source>
</reference>
<dbReference type="PANTHER" id="PTHR11941:SF54">
    <property type="entry name" value="ENOYL-COA HYDRATASE, MITOCHONDRIAL"/>
    <property type="match status" value="1"/>
</dbReference>
<name>A0A2N5Y4K4_9GAMM</name>
<keyword evidence="3" id="KW-1185">Reference proteome</keyword>
<evidence type="ECO:0000313" key="3">
    <source>
        <dbReference type="Proteomes" id="UP000234845"/>
    </source>
</evidence>
<evidence type="ECO:0000256" key="1">
    <source>
        <dbReference type="ARBA" id="ARBA00005254"/>
    </source>
</evidence>
<dbReference type="GO" id="GO:0003824">
    <property type="term" value="F:catalytic activity"/>
    <property type="evidence" value="ECO:0007669"/>
    <property type="project" value="UniProtKB-ARBA"/>
</dbReference>
<dbReference type="CDD" id="cd06558">
    <property type="entry name" value="crotonase-like"/>
    <property type="match status" value="1"/>
</dbReference>
<dbReference type="EMBL" id="PKLZ01000003">
    <property type="protein sequence ID" value="PLW83324.1"/>
    <property type="molecule type" value="Genomic_DNA"/>
</dbReference>
<sequence>MINFETQGAVAIITFDNGRLNILTREMHKRLYALMLRFLRSDDLKVAVLTCREGQSFSAGDDLKTVHDDFADEPDWEELTVRLDRDKPVIAAVRGHCVGQGLIYLALLTDIRLATPEASFGLPEISLGMGGAGGMARLGLQIPHTAAMQLLLTGDFLSAYEAQRCYLVNEVVDEGDLLPRALELAERVARHPLLALRAEMQSYQAVCAGMGADSTVQSNRLYDWQRRALKS</sequence>
<comment type="similarity">
    <text evidence="1">Belongs to the enoyl-CoA hydratase/isomerase family.</text>
</comment>
<accession>A0A2N5Y4K4</accession>
<gene>
    <name evidence="2" type="ORF">CWI75_07955</name>
</gene>
<dbReference type="SUPFAM" id="SSF52096">
    <property type="entry name" value="ClpP/crotonase"/>
    <property type="match status" value="1"/>
</dbReference>
<proteinExistence type="inferred from homology"/>
<dbReference type="Proteomes" id="UP000234845">
    <property type="component" value="Unassembled WGS sequence"/>
</dbReference>
<dbReference type="PANTHER" id="PTHR11941">
    <property type="entry name" value="ENOYL-COA HYDRATASE-RELATED"/>
    <property type="match status" value="1"/>
</dbReference>
<dbReference type="RefSeq" id="WP_101520924.1">
    <property type="nucleotide sequence ID" value="NZ_PKLZ01000003.1"/>
</dbReference>
<dbReference type="Gene3D" id="3.90.226.10">
    <property type="entry name" value="2-enoyl-CoA Hydratase, Chain A, domain 1"/>
    <property type="match status" value="1"/>
</dbReference>
<dbReference type="GO" id="GO:0006635">
    <property type="term" value="P:fatty acid beta-oxidation"/>
    <property type="evidence" value="ECO:0007669"/>
    <property type="project" value="TreeGrafter"/>
</dbReference>
<comment type="caution">
    <text evidence="2">The sequence shown here is derived from an EMBL/GenBank/DDBJ whole genome shotgun (WGS) entry which is preliminary data.</text>
</comment>
<dbReference type="AlphaFoldDB" id="A0A2N5Y4K4"/>